<feature type="compositionally biased region" description="Basic and acidic residues" evidence="1">
    <location>
        <begin position="69"/>
        <end position="78"/>
    </location>
</feature>
<name>A0ABR5T4K6_9BURK</name>
<dbReference type="EMBL" id="LNJQ01000004">
    <property type="protein sequence ID" value="KWZ38153.1"/>
    <property type="molecule type" value="Genomic_DNA"/>
</dbReference>
<gene>
    <name evidence="2" type="ORF">WS72_25065</name>
</gene>
<keyword evidence="3" id="KW-1185">Reference proteome</keyword>
<proteinExistence type="predicted"/>
<sequence length="115" mass="12290">MLRRALTMGKPAVRAGLRERRRAISHTIECSGSARIPDARARPRIRDGRSKAFSGDWSIVGASGVAEAPGHERHDATDSARPSAAGGTAECRLAAPVERVRGEVRRGEAGARPRI</sequence>
<accession>A0ABR5T4K6</accession>
<evidence type="ECO:0000256" key="1">
    <source>
        <dbReference type="SAM" id="MobiDB-lite"/>
    </source>
</evidence>
<organism evidence="2 3">
    <name type="scientific">Burkholderia savannae</name>
    <dbReference type="NCBI Taxonomy" id="1637837"/>
    <lineage>
        <taxon>Bacteria</taxon>
        <taxon>Pseudomonadati</taxon>
        <taxon>Pseudomonadota</taxon>
        <taxon>Betaproteobacteria</taxon>
        <taxon>Burkholderiales</taxon>
        <taxon>Burkholderiaceae</taxon>
        <taxon>Burkholderia</taxon>
        <taxon>pseudomallei group</taxon>
    </lineage>
</organism>
<feature type="region of interest" description="Disordered" evidence="1">
    <location>
        <begin position="68"/>
        <end position="89"/>
    </location>
</feature>
<dbReference type="Proteomes" id="UP000070255">
    <property type="component" value="Unassembled WGS sequence"/>
</dbReference>
<evidence type="ECO:0000313" key="2">
    <source>
        <dbReference type="EMBL" id="KWZ38153.1"/>
    </source>
</evidence>
<evidence type="ECO:0000313" key="3">
    <source>
        <dbReference type="Proteomes" id="UP000070255"/>
    </source>
</evidence>
<comment type="caution">
    <text evidence="2">The sequence shown here is derived from an EMBL/GenBank/DDBJ whole genome shotgun (WGS) entry which is preliminary data.</text>
</comment>
<protein>
    <submittedName>
        <fullName evidence="2">Uncharacterized protein</fullName>
    </submittedName>
</protein>
<reference evidence="2 3" key="1">
    <citation type="submission" date="2015-11" db="EMBL/GenBank/DDBJ databases">
        <authorList>
            <person name="Sahl J."/>
            <person name="Wagner D."/>
            <person name="Keim P."/>
        </authorList>
    </citation>
    <scope>NUCLEOTIDE SEQUENCE [LARGE SCALE GENOMIC DNA]</scope>
    <source>
        <strain evidence="2 3">BDU18</strain>
    </source>
</reference>